<evidence type="ECO:0000256" key="5">
    <source>
        <dbReference type="ARBA" id="ARBA00022741"/>
    </source>
</evidence>
<name>A0A2W4W7F9_9CYAN</name>
<dbReference type="Pfam" id="PF01288">
    <property type="entry name" value="HPPK"/>
    <property type="match status" value="1"/>
</dbReference>
<comment type="pathway">
    <text evidence="2">Cofactor biosynthesis; tetrahydrofolate biosynthesis; 2-amino-4-hydroxy-6-hydroxymethyl-7,8-dihydropteridine diphosphate from 7,8-dihydroneopterin triphosphate: step 4/4.</text>
</comment>
<evidence type="ECO:0000313" key="10">
    <source>
        <dbReference type="EMBL" id="PZO20341.1"/>
    </source>
</evidence>
<evidence type="ECO:0000256" key="4">
    <source>
        <dbReference type="ARBA" id="ARBA00022679"/>
    </source>
</evidence>
<proteinExistence type="predicted"/>
<gene>
    <name evidence="10" type="primary">folK</name>
    <name evidence="10" type="ORF">DCF25_06850</name>
</gene>
<evidence type="ECO:0000256" key="3">
    <source>
        <dbReference type="ARBA" id="ARBA00013253"/>
    </source>
</evidence>
<evidence type="ECO:0000256" key="8">
    <source>
        <dbReference type="ARBA" id="ARBA00022909"/>
    </source>
</evidence>
<protein>
    <recommendedName>
        <fullName evidence="3">2-amino-4-hydroxy-6-hydroxymethyldihydropteridine diphosphokinase</fullName>
        <ecNumber evidence="3">2.7.6.3</ecNumber>
    </recommendedName>
</protein>
<evidence type="ECO:0000256" key="2">
    <source>
        <dbReference type="ARBA" id="ARBA00005051"/>
    </source>
</evidence>
<evidence type="ECO:0000313" key="11">
    <source>
        <dbReference type="Proteomes" id="UP000249354"/>
    </source>
</evidence>
<dbReference type="CDD" id="cd00483">
    <property type="entry name" value="HPPK"/>
    <property type="match status" value="1"/>
</dbReference>
<reference evidence="11" key="1">
    <citation type="submission" date="2018-04" db="EMBL/GenBank/DDBJ databases">
        <authorList>
            <person name="Cornet L."/>
        </authorList>
    </citation>
    <scope>NUCLEOTIDE SEQUENCE [LARGE SCALE GENOMIC DNA]</scope>
</reference>
<feature type="domain" description="7,8-dihydro-6-hydroxymethylpterin-pyrophosphokinase" evidence="9">
    <location>
        <begin position="90"/>
        <end position="101"/>
    </location>
</feature>
<dbReference type="GO" id="GO:0005524">
    <property type="term" value="F:ATP binding"/>
    <property type="evidence" value="ECO:0007669"/>
    <property type="project" value="UniProtKB-KW"/>
</dbReference>
<dbReference type="PANTHER" id="PTHR43071">
    <property type="entry name" value="2-AMINO-4-HYDROXY-6-HYDROXYMETHYLDIHYDROPTERIDINE PYROPHOSPHOKINASE"/>
    <property type="match status" value="1"/>
</dbReference>
<dbReference type="GO" id="GO:0003848">
    <property type="term" value="F:2-amino-4-hydroxy-6-hydroxymethyldihydropteridine diphosphokinase activity"/>
    <property type="evidence" value="ECO:0007669"/>
    <property type="project" value="UniProtKB-EC"/>
</dbReference>
<dbReference type="GO" id="GO:0016301">
    <property type="term" value="F:kinase activity"/>
    <property type="evidence" value="ECO:0007669"/>
    <property type="project" value="UniProtKB-KW"/>
</dbReference>
<evidence type="ECO:0000259" key="9">
    <source>
        <dbReference type="PROSITE" id="PS00794"/>
    </source>
</evidence>
<accession>A0A2W4W7F9</accession>
<dbReference type="InterPro" id="IPR035907">
    <property type="entry name" value="Hppk_sf"/>
</dbReference>
<dbReference type="EMBL" id="QBMC01000031">
    <property type="protein sequence ID" value="PZO20341.1"/>
    <property type="molecule type" value="Genomic_DNA"/>
</dbReference>
<keyword evidence="7" id="KW-0067">ATP-binding</keyword>
<dbReference type="GO" id="GO:0046654">
    <property type="term" value="P:tetrahydrofolate biosynthetic process"/>
    <property type="evidence" value="ECO:0007669"/>
    <property type="project" value="UniProtKB-UniPathway"/>
</dbReference>
<dbReference type="SUPFAM" id="SSF55083">
    <property type="entry name" value="6-hydroxymethyl-7,8-dihydropterin pyrophosphokinase, HPPK"/>
    <property type="match status" value="1"/>
</dbReference>
<comment type="caution">
    <text evidence="10">The sequence shown here is derived from an EMBL/GenBank/DDBJ whole genome shotgun (WGS) entry which is preliminary data.</text>
</comment>
<keyword evidence="6 10" id="KW-0418">Kinase</keyword>
<dbReference type="InterPro" id="IPR000550">
    <property type="entry name" value="Hppk"/>
</dbReference>
<dbReference type="EC" id="2.7.6.3" evidence="3"/>
<reference evidence="10 11" key="2">
    <citation type="submission" date="2018-06" db="EMBL/GenBank/DDBJ databases">
        <title>Metagenomic assembly of (sub)arctic Cyanobacteria and their associated microbiome from non-axenic cultures.</title>
        <authorList>
            <person name="Baurain D."/>
        </authorList>
    </citation>
    <scope>NUCLEOTIDE SEQUENCE [LARGE SCALE GENOMIC DNA]</scope>
    <source>
        <strain evidence="10">ULC129bin1</strain>
    </source>
</reference>
<dbReference type="UniPathway" id="UPA00077">
    <property type="reaction ID" value="UER00155"/>
</dbReference>
<comment type="catalytic activity">
    <reaction evidence="1">
        <text>6-hydroxymethyl-7,8-dihydropterin + ATP = (7,8-dihydropterin-6-yl)methyl diphosphate + AMP + H(+)</text>
        <dbReference type="Rhea" id="RHEA:11412"/>
        <dbReference type="ChEBI" id="CHEBI:15378"/>
        <dbReference type="ChEBI" id="CHEBI:30616"/>
        <dbReference type="ChEBI" id="CHEBI:44841"/>
        <dbReference type="ChEBI" id="CHEBI:72950"/>
        <dbReference type="ChEBI" id="CHEBI:456215"/>
        <dbReference type="EC" id="2.7.6.3"/>
    </reaction>
</comment>
<dbReference type="PANTHER" id="PTHR43071:SF1">
    <property type="entry name" value="2-AMINO-4-HYDROXY-6-HYDROXYMETHYLDIHYDROPTERIDINE PYROPHOSPHOKINASE"/>
    <property type="match status" value="1"/>
</dbReference>
<dbReference type="NCBIfam" id="TIGR01498">
    <property type="entry name" value="folK"/>
    <property type="match status" value="1"/>
</dbReference>
<dbReference type="GO" id="GO:0046656">
    <property type="term" value="P:folic acid biosynthetic process"/>
    <property type="evidence" value="ECO:0007669"/>
    <property type="project" value="UniProtKB-KW"/>
</dbReference>
<keyword evidence="5" id="KW-0547">Nucleotide-binding</keyword>
<dbReference type="PROSITE" id="PS00794">
    <property type="entry name" value="HPPK"/>
    <property type="match status" value="1"/>
</dbReference>
<sequence length="181" mass="20031">MTRSFGAAIALGGNLGDSQRILSEAIAVINQALNIDVTARSHFYRTAPVGPPQPDYINACVLVETGLSPIALMHQLLSIENQFGRVRQARWGARSLDLDLLFYGDRTLDILGLTVPHPRLHERPFVLVPLMDIAPNWQHPILHQTTEQLLAQQSTAGVERLSLRFSPKETSPMPTPQKITP</sequence>
<keyword evidence="4" id="KW-0808">Transferase</keyword>
<evidence type="ECO:0000256" key="6">
    <source>
        <dbReference type="ARBA" id="ARBA00022777"/>
    </source>
</evidence>
<dbReference type="Gene3D" id="3.30.70.560">
    <property type="entry name" value="7,8-Dihydro-6-hydroxymethylpterin-pyrophosphokinase HPPK"/>
    <property type="match status" value="1"/>
</dbReference>
<keyword evidence="8" id="KW-0289">Folate biosynthesis</keyword>
<dbReference type="Proteomes" id="UP000249354">
    <property type="component" value="Unassembled WGS sequence"/>
</dbReference>
<evidence type="ECO:0000256" key="7">
    <source>
        <dbReference type="ARBA" id="ARBA00022840"/>
    </source>
</evidence>
<evidence type="ECO:0000256" key="1">
    <source>
        <dbReference type="ARBA" id="ARBA00000198"/>
    </source>
</evidence>
<dbReference type="AlphaFoldDB" id="A0A2W4W7F9"/>
<organism evidence="10 11">
    <name type="scientific">Leptolyngbya foveolarum</name>
    <dbReference type="NCBI Taxonomy" id="47253"/>
    <lineage>
        <taxon>Bacteria</taxon>
        <taxon>Bacillati</taxon>
        <taxon>Cyanobacteriota</taxon>
        <taxon>Cyanophyceae</taxon>
        <taxon>Leptolyngbyales</taxon>
        <taxon>Leptolyngbyaceae</taxon>
        <taxon>Leptolyngbya group</taxon>
        <taxon>Leptolyngbya</taxon>
    </lineage>
</organism>